<evidence type="ECO:0000256" key="4">
    <source>
        <dbReference type="ARBA" id="ARBA00023125"/>
    </source>
</evidence>
<dbReference type="Gramene" id="C.cajan_13500.t">
    <property type="protein sequence ID" value="C.cajan_13500.t"/>
    <property type="gene ID" value="C.cajan_13500"/>
</dbReference>
<feature type="region of interest" description="Disordered" evidence="8">
    <location>
        <begin position="123"/>
        <end position="148"/>
    </location>
</feature>
<dbReference type="CDD" id="cd00167">
    <property type="entry name" value="SANT"/>
    <property type="match status" value="2"/>
</dbReference>
<keyword evidence="12" id="KW-1185">Reference proteome</keyword>
<keyword evidence="3" id="KW-0805">Transcription regulation</keyword>
<keyword evidence="2" id="KW-0677">Repeat</keyword>
<proteinExistence type="predicted"/>
<dbReference type="OrthoDB" id="2143914at2759"/>
<accession>A0A151SUM9</accession>
<dbReference type="InterPro" id="IPR017930">
    <property type="entry name" value="Myb_dom"/>
</dbReference>
<sequence>MRKPEAYGTKNKNCSKLRKGLWSPEEDDKLMNYMLNNAQGCWSDVARNAGLQRCGKSCRLRWINYLRPDLKRGAFSPQEEELIIHLHSLLGNRWSQIAARLPGRTDNEIKNFWNSTIKKRLKNMSSTTTTSTSPNASESSSEPSKDLNMGGFMSTQQHHQHARFVPMFASSPSPSPSMQTTVFNTMIERLPMLEHGSTMQPSGGYFEGIGSCFSQSEVYNKGSYLENGVFGSVNIGVEGDMFVPPLENVSTTVNHNNLSSTCMGETNNSYFDDINSILNNCNVGIAENKAGVENLFQQELATGEWDFEEFMKDISSFPFVDFSF</sequence>
<dbReference type="InterPro" id="IPR001005">
    <property type="entry name" value="SANT/Myb"/>
</dbReference>
<keyword evidence="4" id="KW-0238">DNA-binding</keyword>
<keyword evidence="6" id="KW-0804">Transcription</keyword>
<feature type="compositionally biased region" description="Low complexity" evidence="8">
    <location>
        <begin position="125"/>
        <end position="142"/>
    </location>
</feature>
<dbReference type="EMBL" id="CM003612">
    <property type="protein sequence ID" value="KYP58503.1"/>
    <property type="molecule type" value="Genomic_DNA"/>
</dbReference>
<protein>
    <submittedName>
        <fullName evidence="11">Transcription factor MYB46</fullName>
    </submittedName>
</protein>
<evidence type="ECO:0000256" key="2">
    <source>
        <dbReference type="ARBA" id="ARBA00022737"/>
    </source>
</evidence>
<comment type="subcellular location">
    <subcellularLocation>
        <location evidence="1">Nucleus</location>
    </subcellularLocation>
</comment>
<dbReference type="InterPro" id="IPR009057">
    <property type="entry name" value="Homeodomain-like_sf"/>
</dbReference>
<reference evidence="11 12" key="1">
    <citation type="journal article" date="2012" name="Nat. Biotechnol.">
        <title>Draft genome sequence of pigeonpea (Cajanus cajan), an orphan legume crop of resource-poor farmers.</title>
        <authorList>
            <person name="Varshney R.K."/>
            <person name="Chen W."/>
            <person name="Li Y."/>
            <person name="Bharti A.K."/>
            <person name="Saxena R.K."/>
            <person name="Schlueter J.A."/>
            <person name="Donoghue M.T."/>
            <person name="Azam S."/>
            <person name="Fan G."/>
            <person name="Whaley A.M."/>
            <person name="Farmer A.D."/>
            <person name="Sheridan J."/>
            <person name="Iwata A."/>
            <person name="Tuteja R."/>
            <person name="Penmetsa R.V."/>
            <person name="Wu W."/>
            <person name="Upadhyaya H.D."/>
            <person name="Yang S.P."/>
            <person name="Shah T."/>
            <person name="Saxena K.B."/>
            <person name="Michael T."/>
            <person name="McCombie W.R."/>
            <person name="Yang B."/>
            <person name="Zhang G."/>
            <person name="Yang H."/>
            <person name="Wang J."/>
            <person name="Spillane C."/>
            <person name="Cook D.R."/>
            <person name="May G.D."/>
            <person name="Xu X."/>
            <person name="Jackson S.A."/>
        </authorList>
    </citation>
    <scope>NUCLEOTIDE SEQUENCE [LARGE SCALE GENOMIC DNA]</scope>
    <source>
        <strain evidence="12">cv. Asha</strain>
    </source>
</reference>
<name>A0A151SUM9_CAJCA</name>
<keyword evidence="7" id="KW-0539">Nucleus</keyword>
<dbReference type="GO" id="GO:2000652">
    <property type="term" value="P:regulation of secondary cell wall biogenesis"/>
    <property type="evidence" value="ECO:0007669"/>
    <property type="project" value="UniProtKB-ARBA"/>
</dbReference>
<dbReference type="FunFam" id="1.10.10.60:FF:000269">
    <property type="entry name" value="Transcription factor MYB46"/>
    <property type="match status" value="1"/>
</dbReference>
<evidence type="ECO:0000256" key="7">
    <source>
        <dbReference type="ARBA" id="ARBA00023242"/>
    </source>
</evidence>
<dbReference type="InterPro" id="IPR051953">
    <property type="entry name" value="Plant_SW-associated_TFs"/>
</dbReference>
<evidence type="ECO:0000256" key="3">
    <source>
        <dbReference type="ARBA" id="ARBA00023015"/>
    </source>
</evidence>
<dbReference type="PROSITE" id="PS51294">
    <property type="entry name" value="HTH_MYB"/>
    <property type="match status" value="2"/>
</dbReference>
<dbReference type="FunFam" id="1.10.10.60:FF:000077">
    <property type="entry name" value="MYB transcription factor"/>
    <property type="match status" value="1"/>
</dbReference>
<evidence type="ECO:0000259" key="9">
    <source>
        <dbReference type="PROSITE" id="PS50090"/>
    </source>
</evidence>
<dbReference type="OMA" id="NNCNIGI"/>
<dbReference type="GO" id="GO:0005634">
    <property type="term" value="C:nucleus"/>
    <property type="evidence" value="ECO:0007669"/>
    <property type="project" value="UniProtKB-SubCell"/>
</dbReference>
<feature type="domain" description="Myb-like" evidence="9">
    <location>
        <begin position="67"/>
        <end position="117"/>
    </location>
</feature>
<dbReference type="AlphaFoldDB" id="A0A151SUM9"/>
<dbReference type="SMART" id="SM00717">
    <property type="entry name" value="SANT"/>
    <property type="match status" value="2"/>
</dbReference>
<gene>
    <name evidence="11" type="ORF">KK1_013912</name>
</gene>
<evidence type="ECO:0000259" key="10">
    <source>
        <dbReference type="PROSITE" id="PS51294"/>
    </source>
</evidence>
<dbReference type="GO" id="GO:0003690">
    <property type="term" value="F:double-stranded DNA binding"/>
    <property type="evidence" value="ECO:0007669"/>
    <property type="project" value="UniProtKB-ARBA"/>
</dbReference>
<dbReference type="PANTHER" id="PTHR47997:SF60">
    <property type="entry name" value="MYB TRANSCRIPTION FACTOR"/>
    <property type="match status" value="1"/>
</dbReference>
<evidence type="ECO:0000256" key="8">
    <source>
        <dbReference type="SAM" id="MobiDB-lite"/>
    </source>
</evidence>
<dbReference type="Pfam" id="PF00249">
    <property type="entry name" value="Myb_DNA-binding"/>
    <property type="match status" value="2"/>
</dbReference>
<keyword evidence="5" id="KW-0010">Activator</keyword>
<dbReference type="Proteomes" id="UP000075243">
    <property type="component" value="Chromosome 10"/>
</dbReference>
<evidence type="ECO:0000256" key="6">
    <source>
        <dbReference type="ARBA" id="ARBA00023163"/>
    </source>
</evidence>
<feature type="domain" description="Myb-like" evidence="9">
    <location>
        <begin position="14"/>
        <end position="66"/>
    </location>
</feature>
<evidence type="ECO:0000313" key="12">
    <source>
        <dbReference type="Proteomes" id="UP000075243"/>
    </source>
</evidence>
<dbReference type="PANTHER" id="PTHR47997">
    <property type="entry name" value="MYB DOMAIN PROTEIN 55"/>
    <property type="match status" value="1"/>
</dbReference>
<evidence type="ECO:0000256" key="5">
    <source>
        <dbReference type="ARBA" id="ARBA00023159"/>
    </source>
</evidence>
<dbReference type="STRING" id="3821.A0A151SUM9"/>
<dbReference type="GO" id="GO:0045893">
    <property type="term" value="P:positive regulation of DNA-templated transcription"/>
    <property type="evidence" value="ECO:0007669"/>
    <property type="project" value="UniProtKB-ARBA"/>
</dbReference>
<dbReference type="SUPFAM" id="SSF46689">
    <property type="entry name" value="Homeodomain-like"/>
    <property type="match status" value="1"/>
</dbReference>
<dbReference type="PROSITE" id="PS50090">
    <property type="entry name" value="MYB_LIKE"/>
    <property type="match status" value="2"/>
</dbReference>
<evidence type="ECO:0000313" key="11">
    <source>
        <dbReference type="EMBL" id="KYP58503.1"/>
    </source>
</evidence>
<evidence type="ECO:0000256" key="1">
    <source>
        <dbReference type="ARBA" id="ARBA00004123"/>
    </source>
</evidence>
<organism evidence="11 12">
    <name type="scientific">Cajanus cajan</name>
    <name type="common">Pigeon pea</name>
    <name type="synonym">Cajanus indicus</name>
    <dbReference type="NCBI Taxonomy" id="3821"/>
    <lineage>
        <taxon>Eukaryota</taxon>
        <taxon>Viridiplantae</taxon>
        <taxon>Streptophyta</taxon>
        <taxon>Embryophyta</taxon>
        <taxon>Tracheophyta</taxon>
        <taxon>Spermatophyta</taxon>
        <taxon>Magnoliopsida</taxon>
        <taxon>eudicotyledons</taxon>
        <taxon>Gunneridae</taxon>
        <taxon>Pentapetalae</taxon>
        <taxon>rosids</taxon>
        <taxon>fabids</taxon>
        <taxon>Fabales</taxon>
        <taxon>Fabaceae</taxon>
        <taxon>Papilionoideae</taxon>
        <taxon>50 kb inversion clade</taxon>
        <taxon>NPAAA clade</taxon>
        <taxon>indigoferoid/millettioid clade</taxon>
        <taxon>Phaseoleae</taxon>
        <taxon>Cajanus</taxon>
    </lineage>
</organism>
<dbReference type="GO" id="GO:0043565">
    <property type="term" value="F:sequence-specific DNA binding"/>
    <property type="evidence" value="ECO:0007669"/>
    <property type="project" value="UniProtKB-ARBA"/>
</dbReference>
<dbReference type="Gene3D" id="1.10.10.60">
    <property type="entry name" value="Homeodomain-like"/>
    <property type="match status" value="2"/>
</dbReference>
<feature type="domain" description="HTH myb-type" evidence="10">
    <location>
        <begin position="16"/>
        <end position="66"/>
    </location>
</feature>
<feature type="domain" description="HTH myb-type" evidence="10">
    <location>
        <begin position="67"/>
        <end position="121"/>
    </location>
</feature>